<dbReference type="EMBL" id="MZMV01000019">
    <property type="protein sequence ID" value="OWV07875.1"/>
    <property type="molecule type" value="Genomic_DNA"/>
</dbReference>
<dbReference type="Gene3D" id="3.40.50.720">
    <property type="entry name" value="NAD(P)-binding Rossmann-like Domain"/>
    <property type="match status" value="1"/>
</dbReference>
<dbReference type="InterPro" id="IPR046825">
    <property type="entry name" value="PDH_C"/>
</dbReference>
<dbReference type="Pfam" id="PF02153">
    <property type="entry name" value="PDH_N"/>
    <property type="match status" value="1"/>
</dbReference>
<dbReference type="GO" id="GO:0070403">
    <property type="term" value="F:NAD+ binding"/>
    <property type="evidence" value="ECO:0007669"/>
    <property type="project" value="InterPro"/>
</dbReference>
<dbReference type="InterPro" id="IPR050812">
    <property type="entry name" value="Preph/Arog_dehydrog"/>
</dbReference>
<dbReference type="SUPFAM" id="SSF48179">
    <property type="entry name" value="6-phosphogluconate dehydrogenase C-terminal domain-like"/>
    <property type="match status" value="1"/>
</dbReference>
<evidence type="ECO:0000313" key="4">
    <source>
        <dbReference type="EMBL" id="OWV07875.1"/>
    </source>
</evidence>
<dbReference type="Proteomes" id="UP000197174">
    <property type="component" value="Unassembled WGS sequence"/>
</dbReference>
<comment type="caution">
    <text evidence="4">The sequence shown here is derived from an EMBL/GenBank/DDBJ whole genome shotgun (WGS) entry which is preliminary data.</text>
</comment>
<dbReference type="PANTHER" id="PTHR21363:SF0">
    <property type="entry name" value="PREPHENATE DEHYDROGENASE [NADP(+)]"/>
    <property type="match status" value="1"/>
</dbReference>
<dbReference type="Pfam" id="PF20463">
    <property type="entry name" value="PDH_C"/>
    <property type="match status" value="1"/>
</dbReference>
<name>A0A246RM89_9ACTN</name>
<gene>
    <name evidence="4" type="ORF">B5D80_13850</name>
</gene>
<dbReference type="GO" id="GO:0004665">
    <property type="term" value="F:prephenate dehydrogenase (NADP+) activity"/>
    <property type="evidence" value="ECO:0007669"/>
    <property type="project" value="InterPro"/>
</dbReference>
<dbReference type="InterPro" id="IPR008927">
    <property type="entry name" value="6-PGluconate_DH-like_C_sf"/>
</dbReference>
<evidence type="ECO:0000256" key="2">
    <source>
        <dbReference type="ARBA" id="ARBA00023002"/>
    </source>
</evidence>
<comment type="similarity">
    <text evidence="1">Belongs to the prephenate/arogenate dehydrogenase family.</text>
</comment>
<evidence type="ECO:0000256" key="1">
    <source>
        <dbReference type="ARBA" id="ARBA00007964"/>
    </source>
</evidence>
<proteinExistence type="inferred from homology"/>
<dbReference type="RefSeq" id="WP_088644261.1">
    <property type="nucleotide sequence ID" value="NZ_JBFAMK010000016.1"/>
</dbReference>
<sequence>MGEDVGRLRVAVVGTGLIGGSILLRLHEAGVRVTGWDPDPATRAEGRRRGIDFPDELGDAVRDRDVVFLGGPLPSLPETLLTVAGLTGDRCIVTDVGSTKEAVAGFAAAHGLTGRFVPGHPMAGTERAGLTAAQAGLFTDAAWVLCPSADGLVPFRTLVGLVVDVLGAHVVPMSPQVHDRVVALSSHVPHLLAGGLAGAAADSTVRDAVVRLAAGSFRDGTRVATTPARRTAAMLLSNRDQVLRQLAEVRAALDALAEAVRDDDLPTLVAHYERAGAVRPAGSGREQPVHRVFDLDADPAGELAFVRSVGESGGHLTGCAVARGTVTYTGLRPA</sequence>
<protein>
    <submittedName>
        <fullName evidence="4">Prephenate dehydrogenase</fullName>
    </submittedName>
</protein>
<accession>A0A246RM89</accession>
<feature type="domain" description="Prephenate/arogenate dehydrogenase" evidence="3">
    <location>
        <begin position="8"/>
        <end position="290"/>
    </location>
</feature>
<dbReference type="PROSITE" id="PS51176">
    <property type="entry name" value="PDH_ADH"/>
    <property type="match status" value="1"/>
</dbReference>
<dbReference type="GO" id="GO:0006571">
    <property type="term" value="P:tyrosine biosynthetic process"/>
    <property type="evidence" value="ECO:0007669"/>
    <property type="project" value="InterPro"/>
</dbReference>
<dbReference type="Gene3D" id="1.10.3660.10">
    <property type="entry name" value="6-phosphogluconate dehydrogenase C-terminal like domain"/>
    <property type="match status" value="1"/>
</dbReference>
<organism evidence="4 5">
    <name type="scientific">Micromonospora wenchangensis</name>
    <dbReference type="NCBI Taxonomy" id="1185415"/>
    <lineage>
        <taxon>Bacteria</taxon>
        <taxon>Bacillati</taxon>
        <taxon>Actinomycetota</taxon>
        <taxon>Actinomycetes</taxon>
        <taxon>Micromonosporales</taxon>
        <taxon>Micromonosporaceae</taxon>
        <taxon>Micromonospora</taxon>
    </lineage>
</organism>
<dbReference type="GO" id="GO:0008977">
    <property type="term" value="F:prephenate dehydrogenase (NAD+) activity"/>
    <property type="evidence" value="ECO:0007669"/>
    <property type="project" value="InterPro"/>
</dbReference>
<reference evidence="4 5" key="1">
    <citation type="submission" date="2017-03" db="EMBL/GenBank/DDBJ databases">
        <title>Whole genome sequence of Micromonospora wenchangensis, isolated from mangrove soil.</title>
        <authorList>
            <person name="Yang H."/>
        </authorList>
    </citation>
    <scope>NUCLEOTIDE SEQUENCE [LARGE SCALE GENOMIC DNA]</scope>
    <source>
        <strain evidence="4 5">CCTCC AA 2012002</strain>
    </source>
</reference>
<keyword evidence="2" id="KW-0560">Oxidoreductase</keyword>
<keyword evidence="5" id="KW-1185">Reference proteome</keyword>
<dbReference type="OrthoDB" id="9802008at2"/>
<dbReference type="AlphaFoldDB" id="A0A246RM89"/>
<dbReference type="InterPro" id="IPR036291">
    <property type="entry name" value="NAD(P)-bd_dom_sf"/>
</dbReference>
<dbReference type="PANTHER" id="PTHR21363">
    <property type="entry name" value="PREPHENATE DEHYDROGENASE"/>
    <property type="match status" value="1"/>
</dbReference>
<dbReference type="InterPro" id="IPR003099">
    <property type="entry name" value="Prephen_DH"/>
</dbReference>
<evidence type="ECO:0000313" key="5">
    <source>
        <dbReference type="Proteomes" id="UP000197174"/>
    </source>
</evidence>
<evidence type="ECO:0000259" key="3">
    <source>
        <dbReference type="PROSITE" id="PS51176"/>
    </source>
</evidence>
<dbReference type="InterPro" id="IPR046826">
    <property type="entry name" value="PDH_N"/>
</dbReference>
<dbReference type="SUPFAM" id="SSF51735">
    <property type="entry name" value="NAD(P)-binding Rossmann-fold domains"/>
    <property type="match status" value="1"/>
</dbReference>